<comment type="caution">
    <text evidence="1">The sequence shown here is derived from an EMBL/GenBank/DDBJ whole genome shotgun (WGS) entry which is preliminary data.</text>
</comment>
<accession>A0A438EN95</accession>
<dbReference type="Proteomes" id="UP000288805">
    <property type="component" value="Unassembled WGS sequence"/>
</dbReference>
<organism evidence="1 2">
    <name type="scientific">Vitis vinifera</name>
    <name type="common">Grape</name>
    <dbReference type="NCBI Taxonomy" id="29760"/>
    <lineage>
        <taxon>Eukaryota</taxon>
        <taxon>Viridiplantae</taxon>
        <taxon>Streptophyta</taxon>
        <taxon>Embryophyta</taxon>
        <taxon>Tracheophyta</taxon>
        <taxon>Spermatophyta</taxon>
        <taxon>Magnoliopsida</taxon>
        <taxon>eudicotyledons</taxon>
        <taxon>Gunneridae</taxon>
        <taxon>Pentapetalae</taxon>
        <taxon>rosids</taxon>
        <taxon>Vitales</taxon>
        <taxon>Vitaceae</taxon>
        <taxon>Viteae</taxon>
        <taxon>Vitis</taxon>
    </lineage>
</organism>
<gene>
    <name evidence="1" type="ORF">CK203_087469</name>
</gene>
<name>A0A438EN95_VITVI</name>
<protein>
    <submittedName>
        <fullName evidence="1">Uncharacterized protein</fullName>
    </submittedName>
</protein>
<evidence type="ECO:0000313" key="1">
    <source>
        <dbReference type="EMBL" id="RVW49147.1"/>
    </source>
</evidence>
<reference evidence="1 2" key="1">
    <citation type="journal article" date="2018" name="PLoS Genet.">
        <title>Population sequencing reveals clonal diversity and ancestral inbreeding in the grapevine cultivar Chardonnay.</title>
        <authorList>
            <person name="Roach M.J."/>
            <person name="Johnson D.L."/>
            <person name="Bohlmann J."/>
            <person name="van Vuuren H.J."/>
            <person name="Jones S.J."/>
            <person name="Pretorius I.S."/>
            <person name="Schmidt S.A."/>
            <person name="Borneman A.R."/>
        </authorList>
    </citation>
    <scope>NUCLEOTIDE SEQUENCE [LARGE SCALE GENOMIC DNA]</scope>
    <source>
        <strain evidence="2">cv. Chardonnay</strain>
        <tissue evidence="1">Leaf</tissue>
    </source>
</reference>
<dbReference type="EMBL" id="QGNW01001231">
    <property type="protein sequence ID" value="RVW49147.1"/>
    <property type="molecule type" value="Genomic_DNA"/>
</dbReference>
<sequence>MQCNRRSARRNYSCPQPRILARSHKNLLLGRLCISNISTQVAEIESAANTEKMRDTREREWIFQFLLNLNPGFDQACGQMLGKDLFPNIDEAFAHIRGKRSHKELKGGNVKNWKVLIAKEGILQQIGGDQSNQHNERKPAIRLWGSTKLTLKDIGDCSTNLKTTTQPQLKIQDHLEKTIGQGKLKDGLCYLETDWRNGCPKS</sequence>
<dbReference type="AlphaFoldDB" id="A0A438EN95"/>
<evidence type="ECO:0000313" key="2">
    <source>
        <dbReference type="Proteomes" id="UP000288805"/>
    </source>
</evidence>
<proteinExistence type="predicted"/>